<dbReference type="RefSeq" id="XP_067923208.1">
    <property type="nucleotide sequence ID" value="XM_068064817.1"/>
</dbReference>
<sequence>MCALGLSFFLKFPSLLHSASQTFSLVSFLM</sequence>
<proteinExistence type="predicted"/>
<evidence type="ECO:0000313" key="2">
    <source>
        <dbReference type="Proteomes" id="UP000221165"/>
    </source>
</evidence>
<gene>
    <name evidence="1" type="ORF">CSUI_004632</name>
</gene>
<dbReference type="GeneID" id="94428028"/>
<dbReference type="Proteomes" id="UP000221165">
    <property type="component" value="Unassembled WGS sequence"/>
</dbReference>
<protein>
    <submittedName>
        <fullName evidence="1">Uncharacterized protein</fullName>
    </submittedName>
</protein>
<evidence type="ECO:0000313" key="1">
    <source>
        <dbReference type="EMBL" id="PHJ21526.1"/>
    </source>
</evidence>
<accession>A0A2C6L0V3</accession>
<organism evidence="1 2">
    <name type="scientific">Cystoisospora suis</name>
    <dbReference type="NCBI Taxonomy" id="483139"/>
    <lineage>
        <taxon>Eukaryota</taxon>
        <taxon>Sar</taxon>
        <taxon>Alveolata</taxon>
        <taxon>Apicomplexa</taxon>
        <taxon>Conoidasida</taxon>
        <taxon>Coccidia</taxon>
        <taxon>Eucoccidiorida</taxon>
        <taxon>Eimeriorina</taxon>
        <taxon>Sarcocystidae</taxon>
        <taxon>Cystoisospora</taxon>
    </lineage>
</organism>
<keyword evidence="2" id="KW-1185">Reference proteome</keyword>
<dbReference type="VEuPathDB" id="ToxoDB:CSUI_004632"/>
<reference evidence="1 2" key="1">
    <citation type="journal article" date="2017" name="Int. J. Parasitol.">
        <title>The genome of the protozoan parasite Cystoisospora suis and a reverse vaccinology approach to identify vaccine candidates.</title>
        <authorList>
            <person name="Palmieri N."/>
            <person name="Shrestha A."/>
            <person name="Ruttkowski B."/>
            <person name="Beck T."/>
            <person name="Vogl C."/>
            <person name="Tomley F."/>
            <person name="Blake D.P."/>
            <person name="Joachim A."/>
        </authorList>
    </citation>
    <scope>NUCLEOTIDE SEQUENCE [LARGE SCALE GENOMIC DNA]</scope>
    <source>
        <strain evidence="1 2">Wien I</strain>
    </source>
</reference>
<name>A0A2C6L0V3_9APIC</name>
<comment type="caution">
    <text evidence="1">The sequence shown here is derived from an EMBL/GenBank/DDBJ whole genome shotgun (WGS) entry which is preliminary data.</text>
</comment>
<dbReference type="AlphaFoldDB" id="A0A2C6L0V3"/>
<dbReference type="EMBL" id="MIGC01002183">
    <property type="protein sequence ID" value="PHJ21526.1"/>
    <property type="molecule type" value="Genomic_DNA"/>
</dbReference>